<dbReference type="Proteomes" id="UP000245133">
    <property type="component" value="Unassembled WGS sequence"/>
</dbReference>
<organism evidence="2 3">
    <name type="scientific">Leptospira ryugenii</name>
    <dbReference type="NCBI Taxonomy" id="1917863"/>
    <lineage>
        <taxon>Bacteria</taxon>
        <taxon>Pseudomonadati</taxon>
        <taxon>Spirochaetota</taxon>
        <taxon>Spirochaetia</taxon>
        <taxon>Leptospirales</taxon>
        <taxon>Leptospiraceae</taxon>
        <taxon>Leptospira</taxon>
    </lineage>
</organism>
<evidence type="ECO:0000259" key="1">
    <source>
        <dbReference type="Pfam" id="PF19089"/>
    </source>
</evidence>
<comment type="caution">
    <text evidence="2">The sequence shown here is derived from an EMBL/GenBank/DDBJ whole genome shotgun (WGS) entry which is preliminary data.</text>
</comment>
<gene>
    <name evidence="2" type="ORF">LPTSP4_00230</name>
</gene>
<dbReference type="Pfam" id="PF19089">
    <property type="entry name" value="DUF5777"/>
    <property type="match status" value="1"/>
</dbReference>
<feature type="domain" description="DUF5777" evidence="1">
    <location>
        <begin position="2"/>
        <end position="310"/>
    </location>
</feature>
<keyword evidence="3" id="KW-1185">Reference proteome</keyword>
<evidence type="ECO:0000313" key="2">
    <source>
        <dbReference type="EMBL" id="GBF48524.1"/>
    </source>
</evidence>
<dbReference type="AlphaFoldDB" id="A0A2P2DV78"/>
<evidence type="ECO:0000313" key="3">
    <source>
        <dbReference type="Proteomes" id="UP000245133"/>
    </source>
</evidence>
<dbReference type="InterPro" id="IPR045916">
    <property type="entry name" value="DUF5777"/>
</dbReference>
<accession>A0A2P2DV78</accession>
<proteinExistence type="predicted"/>
<reference evidence="2 3" key="1">
    <citation type="submission" date="2018-02" db="EMBL/GenBank/DDBJ databases">
        <title>Novel Leptospira species isolated from soil and water in Japan.</title>
        <authorList>
            <person name="Nakao R."/>
            <person name="Masuzawa T."/>
        </authorList>
    </citation>
    <scope>NUCLEOTIDE SEQUENCE [LARGE SCALE GENOMIC DNA]</scope>
    <source>
        <strain evidence="2 3">YH101</strain>
    </source>
</reference>
<dbReference type="EMBL" id="BFBB01000001">
    <property type="protein sequence ID" value="GBF48524.1"/>
    <property type="molecule type" value="Genomic_DNA"/>
</dbReference>
<sequence length="319" mass="36339">MIFMPSTEDIGEKNLVFRFNHRFGNAKSGLDDFYGLDEGANTQLALDYGLSDRWMVGLARTSQFKTWETRTKYRVFSQDSNIPFTLSLYGVIGLETSEQTYTYSYFTRSWTGNAAIDNQINKGLNTYELTDQDKTSYLSSLLISRKINETLSLQISPMYVHRNFTPTEIDNTRYGLDIGGRIKLSTRFDISFSTILSKKRDFIGSSYSQESQKTSIAGANQFTSDQINTGLSNGSISLSEVILRNIILDEPVKHKFVPFGIGFDLETGGHVFQFMVSNTRTLAQTQLLRGGDYDFMKQEFCVGFNILRQFSIGEEREKW</sequence>
<name>A0A2P2DV78_9LEPT</name>
<protein>
    <recommendedName>
        <fullName evidence="1">DUF5777 domain-containing protein</fullName>
    </recommendedName>
</protein>